<protein>
    <submittedName>
        <fullName evidence="2">Uncharacterized protein</fullName>
    </submittedName>
</protein>
<accession>A0ABY7GD69</accession>
<sequence>MSDRDLFTQILTVIHQRKGILLPPHSNEVLQSSGSETQPPSPDQGDQPPYSSSETQPPSPDLGDQPPYSGSETQPPSPGAFLELAAPHTIEQLTPLELASQDQRTVSSDVSLDSPSTTEHK</sequence>
<gene>
    <name evidence="2" type="ORF">MAR_033443</name>
</gene>
<dbReference type="EMBL" id="CP111028">
    <property type="protein sequence ID" value="WAR30901.1"/>
    <property type="molecule type" value="Genomic_DNA"/>
</dbReference>
<evidence type="ECO:0000256" key="1">
    <source>
        <dbReference type="SAM" id="MobiDB-lite"/>
    </source>
</evidence>
<feature type="region of interest" description="Disordered" evidence="1">
    <location>
        <begin position="19"/>
        <end position="121"/>
    </location>
</feature>
<reference evidence="2" key="1">
    <citation type="submission" date="2022-11" db="EMBL/GenBank/DDBJ databases">
        <title>Centuries of genome instability and evolution in soft-shell clam transmissible cancer (bioRxiv).</title>
        <authorList>
            <person name="Hart S.F.M."/>
            <person name="Yonemitsu M.A."/>
            <person name="Giersch R.M."/>
            <person name="Beal B.F."/>
            <person name="Arriagada G."/>
            <person name="Davis B.W."/>
            <person name="Ostrander E.A."/>
            <person name="Goff S.P."/>
            <person name="Metzger M.J."/>
        </authorList>
    </citation>
    <scope>NUCLEOTIDE SEQUENCE</scope>
    <source>
        <strain evidence="2">MELC-2E11</strain>
        <tissue evidence="2">Siphon/mantle</tissue>
    </source>
</reference>
<dbReference type="Proteomes" id="UP001164746">
    <property type="component" value="Chromosome 17"/>
</dbReference>
<organism evidence="2 3">
    <name type="scientific">Mya arenaria</name>
    <name type="common">Soft-shell clam</name>
    <dbReference type="NCBI Taxonomy" id="6604"/>
    <lineage>
        <taxon>Eukaryota</taxon>
        <taxon>Metazoa</taxon>
        <taxon>Spiralia</taxon>
        <taxon>Lophotrochozoa</taxon>
        <taxon>Mollusca</taxon>
        <taxon>Bivalvia</taxon>
        <taxon>Autobranchia</taxon>
        <taxon>Heteroconchia</taxon>
        <taxon>Euheterodonta</taxon>
        <taxon>Imparidentia</taxon>
        <taxon>Neoheterodontei</taxon>
        <taxon>Myida</taxon>
        <taxon>Myoidea</taxon>
        <taxon>Myidae</taxon>
        <taxon>Mya</taxon>
    </lineage>
</organism>
<feature type="compositionally biased region" description="Polar residues" evidence="1">
    <location>
        <begin position="100"/>
        <end position="121"/>
    </location>
</feature>
<proteinExistence type="predicted"/>
<feature type="compositionally biased region" description="Low complexity" evidence="1">
    <location>
        <begin position="43"/>
        <end position="53"/>
    </location>
</feature>
<feature type="non-terminal residue" evidence="2">
    <location>
        <position position="1"/>
    </location>
</feature>
<name>A0ABY7GD69_MYAAR</name>
<evidence type="ECO:0000313" key="3">
    <source>
        <dbReference type="Proteomes" id="UP001164746"/>
    </source>
</evidence>
<feature type="compositionally biased region" description="Polar residues" evidence="1">
    <location>
        <begin position="28"/>
        <end position="37"/>
    </location>
</feature>
<evidence type="ECO:0000313" key="2">
    <source>
        <dbReference type="EMBL" id="WAR30901.1"/>
    </source>
</evidence>
<keyword evidence="3" id="KW-1185">Reference proteome</keyword>